<keyword evidence="2" id="KW-1185">Reference proteome</keyword>
<accession>A0A5P9CGZ6</accession>
<name>A0A5P9CGZ6_9VIBR</name>
<dbReference type="Proteomes" id="UP000326936">
    <property type="component" value="Chromosome"/>
</dbReference>
<sequence length="71" mass="8157">MLISPLYAVLCDDKFWYKCYISDNKTGVHITRLFTEFQDSILSQNQSLQISSKAKIAHLLTLTLATSLYQQ</sequence>
<evidence type="ECO:0000313" key="1">
    <source>
        <dbReference type="EMBL" id="QFT25550.1"/>
    </source>
</evidence>
<evidence type="ECO:0000313" key="2">
    <source>
        <dbReference type="Proteomes" id="UP000326936"/>
    </source>
</evidence>
<dbReference type="EMBL" id="CP045350">
    <property type="protein sequence ID" value="QFT25550.1"/>
    <property type="molecule type" value="Genomic_DNA"/>
</dbReference>
<gene>
    <name evidence="1" type="ORF">FIV01_03740</name>
</gene>
<organism evidence="1 2">
    <name type="scientific">Vibrio aquimaris</name>
    <dbReference type="NCBI Taxonomy" id="2587862"/>
    <lineage>
        <taxon>Bacteria</taxon>
        <taxon>Pseudomonadati</taxon>
        <taxon>Pseudomonadota</taxon>
        <taxon>Gammaproteobacteria</taxon>
        <taxon>Vibrionales</taxon>
        <taxon>Vibrionaceae</taxon>
        <taxon>Vibrio</taxon>
    </lineage>
</organism>
<dbReference type="AlphaFoldDB" id="A0A5P9CGZ6"/>
<reference evidence="1 2" key="1">
    <citation type="submission" date="2019-10" db="EMBL/GenBank/DDBJ databases">
        <title>Complete genome sequence of Vibrio sp. strain THAF100, isolated from non-filtered water from the water column of tank 6 of a marine aquarium containing stony-coral fragments. Water maintained at 26 degree C.</title>
        <authorList>
            <person name="Ruckert C."/>
            <person name="Franco A."/>
            <person name="Kalinowski J."/>
            <person name="Glaeser S."/>
        </authorList>
    </citation>
    <scope>NUCLEOTIDE SEQUENCE [LARGE SCALE GENOMIC DNA]</scope>
    <source>
        <strain evidence="1 2">THAF100</strain>
    </source>
</reference>
<dbReference type="KEGG" id="vaq:FIV01_03740"/>
<proteinExistence type="predicted"/>
<protein>
    <submittedName>
        <fullName evidence="1">Uncharacterized protein</fullName>
    </submittedName>
</protein>